<dbReference type="Pfam" id="PF07441">
    <property type="entry name" value="BofA"/>
    <property type="match status" value="1"/>
</dbReference>
<dbReference type="Proteomes" id="UP000184035">
    <property type="component" value="Unassembled WGS sequence"/>
</dbReference>
<keyword evidence="1" id="KW-0472">Membrane</keyword>
<keyword evidence="1" id="KW-0812">Transmembrane</keyword>
<dbReference type="EMBL" id="FQVM01000010">
    <property type="protein sequence ID" value="SHE76169.1"/>
    <property type="molecule type" value="Genomic_DNA"/>
</dbReference>
<accession>A0A1M4W4M2</accession>
<dbReference type="AlphaFoldDB" id="A0A1M4W4M2"/>
<proteinExistence type="predicted"/>
<protein>
    <submittedName>
        <fullName evidence="2">Inhibitor of the pro-sigma K processing machinery</fullName>
    </submittedName>
</protein>
<feature type="transmembrane region" description="Helical" evidence="1">
    <location>
        <begin position="9"/>
        <end position="30"/>
    </location>
</feature>
<evidence type="ECO:0000313" key="2">
    <source>
        <dbReference type="EMBL" id="SHE76169.1"/>
    </source>
</evidence>
<evidence type="ECO:0000256" key="1">
    <source>
        <dbReference type="SAM" id="Phobius"/>
    </source>
</evidence>
<dbReference type="STRING" id="1533.SAMN05443638_11061"/>
<name>A0A1M4W4M2_9CLOT</name>
<evidence type="ECO:0000313" key="3">
    <source>
        <dbReference type="Proteomes" id="UP000184035"/>
    </source>
</evidence>
<sequence length="66" mass="7228">MIFAWPIKLMIKLLVNGLLGVILLAITNYIGGYFGLGLDINIFTSLIAGFLGIPGVLLLIFFKLFL</sequence>
<keyword evidence="1" id="KW-1133">Transmembrane helix</keyword>
<gene>
    <name evidence="2" type="ORF">SAMN05443638_11061</name>
</gene>
<feature type="transmembrane region" description="Helical" evidence="1">
    <location>
        <begin position="42"/>
        <end position="62"/>
    </location>
</feature>
<keyword evidence="3" id="KW-1185">Reference proteome</keyword>
<reference evidence="2 3" key="1">
    <citation type="submission" date="2016-11" db="EMBL/GenBank/DDBJ databases">
        <authorList>
            <person name="Jaros S."/>
            <person name="Januszkiewicz K."/>
            <person name="Wedrychowicz H."/>
        </authorList>
    </citation>
    <scope>NUCLEOTIDE SEQUENCE [LARGE SCALE GENOMIC DNA]</scope>
    <source>
        <strain evidence="2 3">DSM 2631</strain>
    </source>
</reference>
<dbReference type="NCBIfam" id="TIGR02862">
    <property type="entry name" value="spore_BofA"/>
    <property type="match status" value="1"/>
</dbReference>
<dbReference type="InterPro" id="IPR010001">
    <property type="entry name" value="BofA"/>
</dbReference>
<organism evidence="2 3">
    <name type="scientific">Clostridium fallax</name>
    <dbReference type="NCBI Taxonomy" id="1533"/>
    <lineage>
        <taxon>Bacteria</taxon>
        <taxon>Bacillati</taxon>
        <taxon>Bacillota</taxon>
        <taxon>Clostridia</taxon>
        <taxon>Eubacteriales</taxon>
        <taxon>Clostridiaceae</taxon>
        <taxon>Clostridium</taxon>
    </lineage>
</organism>